<protein>
    <submittedName>
        <fullName evidence="1">Uncharacterized protein</fullName>
    </submittedName>
</protein>
<gene>
    <name evidence="1" type="ORF">NIES2119_31915</name>
</gene>
<sequence>MLETISIQSDQPVPQTLTALRNSVLRAKLRIIVIEGREALTDFSEDQLEKDLHSINSFIRSSAGEKSLIVWPCNADDLQEILVNLAMRIGADSLLGVGEPSYRFNGPPKSQYIEIATRTIETLNEGASLVDLGVLESRAVDLIQQANTIGAYLSLLRQELRKNEKNVEKLLPKENFRMWIVVIAGNDPKPDVQSLTRGSYSKADISCLLNSTAANVIEDLKKDSDKVGILGTVLDARIIYLPIATARALIMEYADEKLREKIRQAKIKIRRDGKVRERLNESELAKAFKGETTRVFSRTHSRPSPESRQSFEKLSEIAQKNDELLNKAIGEGLKACDLISSFKTEVLLRGNISVRSDLLCTTDSGLVRLELMWNKWVNPADIANYVLQKFQNYGRAIGLL</sequence>
<proteinExistence type="predicted"/>
<reference evidence="1 2" key="1">
    <citation type="submission" date="2016-11" db="EMBL/GenBank/DDBJ databases">
        <title>Draft Genome Sequences of Nine Cyanobacterial Strains from Diverse Habitats.</title>
        <authorList>
            <person name="Zhu T."/>
            <person name="Hou S."/>
            <person name="Lu X."/>
            <person name="Hess W.R."/>
        </authorList>
    </citation>
    <scope>NUCLEOTIDE SEQUENCE [LARGE SCALE GENOMIC DNA]</scope>
    <source>
        <strain evidence="1 2">IAM M-71</strain>
    </source>
</reference>
<organism evidence="1 2">
    <name type="scientific">[Phormidium ambiguum] IAM M-71</name>
    <dbReference type="NCBI Taxonomy" id="454136"/>
    <lineage>
        <taxon>Bacteria</taxon>
        <taxon>Bacillati</taxon>
        <taxon>Cyanobacteriota</taxon>
        <taxon>Cyanophyceae</taxon>
        <taxon>Oscillatoriophycideae</taxon>
        <taxon>Aerosakkonematales</taxon>
        <taxon>Aerosakkonemataceae</taxon>
        <taxon>Floridanema</taxon>
    </lineage>
</organism>
<comment type="caution">
    <text evidence="1">The sequence shown here is derived from an EMBL/GenBank/DDBJ whole genome shotgun (WGS) entry which is preliminary data.</text>
</comment>
<dbReference type="RefSeq" id="WP_073597519.1">
    <property type="nucleotide sequence ID" value="NZ_MRCE01000079.1"/>
</dbReference>
<evidence type="ECO:0000313" key="1">
    <source>
        <dbReference type="EMBL" id="OKH29866.1"/>
    </source>
</evidence>
<dbReference type="AlphaFoldDB" id="A0A1U7I1G4"/>
<dbReference type="STRING" id="454136.NIES2119_31915"/>
<name>A0A1U7I1G4_9CYAN</name>
<dbReference type="OrthoDB" id="502426at2"/>
<accession>A0A1U7I1G4</accession>
<dbReference type="EMBL" id="MRCE01000079">
    <property type="protein sequence ID" value="OKH29866.1"/>
    <property type="molecule type" value="Genomic_DNA"/>
</dbReference>
<dbReference type="Proteomes" id="UP000185860">
    <property type="component" value="Unassembled WGS sequence"/>
</dbReference>
<evidence type="ECO:0000313" key="2">
    <source>
        <dbReference type="Proteomes" id="UP000185860"/>
    </source>
</evidence>